<organism evidence="1 2">
    <name type="scientific">Gossypium laxum</name>
    <dbReference type="NCBI Taxonomy" id="34288"/>
    <lineage>
        <taxon>Eukaryota</taxon>
        <taxon>Viridiplantae</taxon>
        <taxon>Streptophyta</taxon>
        <taxon>Embryophyta</taxon>
        <taxon>Tracheophyta</taxon>
        <taxon>Spermatophyta</taxon>
        <taxon>Magnoliopsida</taxon>
        <taxon>eudicotyledons</taxon>
        <taxon>Gunneridae</taxon>
        <taxon>Pentapetalae</taxon>
        <taxon>rosids</taxon>
        <taxon>malvids</taxon>
        <taxon>Malvales</taxon>
        <taxon>Malvaceae</taxon>
        <taxon>Malvoideae</taxon>
        <taxon>Gossypium</taxon>
    </lineage>
</organism>
<dbReference type="AlphaFoldDB" id="A0A7J9ADC1"/>
<proteinExistence type="predicted"/>
<evidence type="ECO:0000313" key="1">
    <source>
        <dbReference type="EMBL" id="MBA0722005.1"/>
    </source>
</evidence>
<sequence>MEDRIRAILESNQVEKVLAIPLARTGSPDMLVWHYEGS</sequence>
<name>A0A7J9ADC1_9ROSI</name>
<comment type="caution">
    <text evidence="1">The sequence shown here is derived from an EMBL/GenBank/DDBJ whole genome shotgun (WGS) entry which is preliminary data.</text>
</comment>
<evidence type="ECO:0000313" key="2">
    <source>
        <dbReference type="Proteomes" id="UP000593574"/>
    </source>
</evidence>
<dbReference type="Proteomes" id="UP000593574">
    <property type="component" value="Unassembled WGS sequence"/>
</dbReference>
<gene>
    <name evidence="1" type="ORF">Golax_009494</name>
</gene>
<keyword evidence="2" id="KW-1185">Reference proteome</keyword>
<feature type="non-terminal residue" evidence="1">
    <location>
        <position position="38"/>
    </location>
</feature>
<protein>
    <submittedName>
        <fullName evidence="1">Uncharacterized protein</fullName>
    </submittedName>
</protein>
<accession>A0A7J9ADC1</accession>
<reference evidence="1 2" key="1">
    <citation type="journal article" date="2019" name="Genome Biol. Evol.">
        <title>Insights into the evolution of the New World diploid cottons (Gossypium, subgenus Houzingenia) based on genome sequencing.</title>
        <authorList>
            <person name="Grover C.E."/>
            <person name="Arick M.A. 2nd"/>
            <person name="Thrash A."/>
            <person name="Conover J.L."/>
            <person name="Sanders W.S."/>
            <person name="Peterson D.G."/>
            <person name="Frelichowski J.E."/>
            <person name="Scheffler J.A."/>
            <person name="Scheffler B.E."/>
            <person name="Wendel J.F."/>
        </authorList>
    </citation>
    <scope>NUCLEOTIDE SEQUENCE [LARGE SCALE GENOMIC DNA]</scope>
    <source>
        <strain evidence="1">4</strain>
        <tissue evidence="1">Leaf</tissue>
    </source>
</reference>
<dbReference type="EMBL" id="JABEZV010000009">
    <property type="protein sequence ID" value="MBA0722005.1"/>
    <property type="molecule type" value="Genomic_DNA"/>
</dbReference>